<dbReference type="Gene3D" id="2.60.40.10">
    <property type="entry name" value="Immunoglobulins"/>
    <property type="match status" value="2"/>
</dbReference>
<dbReference type="InterPro" id="IPR013106">
    <property type="entry name" value="Ig_V-set"/>
</dbReference>
<keyword evidence="7" id="KW-0325">Glycoprotein</keyword>
<proteinExistence type="predicted"/>
<protein>
    <submittedName>
        <fullName evidence="11">Glycoprotein vOX2-2</fullName>
    </submittedName>
</protein>
<keyword evidence="8" id="KW-0393">Immunoglobulin domain</keyword>
<reference evidence="11" key="1">
    <citation type="journal article" date="2013" name="Genome Announc.">
        <title>Complete Genome Sequence of Elephant Endotheliotropic Herpesvirus 1A.</title>
        <authorList>
            <person name="Ling P.D."/>
            <person name="Reid J.G."/>
            <person name="Qin X."/>
            <person name="Muzny D.M."/>
            <person name="Gibbs R."/>
            <person name="Petrosino J."/>
            <person name="Peng R."/>
            <person name="Zong J.C."/>
            <person name="Heaggans S.Y."/>
            <person name="Hayward G.S."/>
        </authorList>
    </citation>
    <scope>NUCLEOTIDE SEQUENCE</scope>
    <source>
        <strain evidence="11">IP143 Kozhikode l</strain>
    </source>
</reference>
<evidence type="ECO:0000313" key="11">
    <source>
        <dbReference type="EMBL" id="QOE75028.1"/>
    </source>
</evidence>
<dbReference type="Pfam" id="PF08205">
    <property type="entry name" value="C2-set_2"/>
    <property type="match status" value="1"/>
</dbReference>
<evidence type="ECO:0000256" key="1">
    <source>
        <dbReference type="ARBA" id="ARBA00004479"/>
    </source>
</evidence>
<name>A0A866VV08_ELHV1</name>
<dbReference type="PANTHER" id="PTHR46841:SF3">
    <property type="entry name" value="OX-2 MEMBRANE GLYCOPROTEIN"/>
    <property type="match status" value="1"/>
</dbReference>
<accession>A0A866VV08</accession>
<evidence type="ECO:0000256" key="6">
    <source>
        <dbReference type="ARBA" id="ARBA00023157"/>
    </source>
</evidence>
<gene>
    <name evidence="11" type="primary">E25</name>
</gene>
<evidence type="ECO:0000256" key="9">
    <source>
        <dbReference type="SAM" id="Phobius"/>
    </source>
</evidence>
<dbReference type="GO" id="GO:0016020">
    <property type="term" value="C:membrane"/>
    <property type="evidence" value="ECO:0007669"/>
    <property type="project" value="UniProtKB-SubCell"/>
</dbReference>
<dbReference type="Pfam" id="PF07686">
    <property type="entry name" value="V-set"/>
    <property type="match status" value="1"/>
</dbReference>
<dbReference type="PROSITE" id="PS50835">
    <property type="entry name" value="IG_LIKE"/>
    <property type="match status" value="2"/>
</dbReference>
<dbReference type="InterPro" id="IPR036179">
    <property type="entry name" value="Ig-like_dom_sf"/>
</dbReference>
<feature type="transmembrane region" description="Helical" evidence="9">
    <location>
        <begin position="221"/>
        <end position="241"/>
    </location>
</feature>
<evidence type="ECO:0000256" key="8">
    <source>
        <dbReference type="ARBA" id="ARBA00023319"/>
    </source>
</evidence>
<evidence type="ECO:0000256" key="4">
    <source>
        <dbReference type="ARBA" id="ARBA00022989"/>
    </source>
</evidence>
<evidence type="ECO:0000256" key="5">
    <source>
        <dbReference type="ARBA" id="ARBA00023136"/>
    </source>
</evidence>
<keyword evidence="5 9" id="KW-0472">Membrane</keyword>
<keyword evidence="6" id="KW-1015">Disulfide bond</keyword>
<reference evidence="11" key="5">
    <citation type="journal article" name="PLoS ONE">
        <title>Extended genotypic evaluation and comparison of twenty-two cases of lethal EEHV1 hemorrhagic disease in wild and captive Asian elephants in India.</title>
        <authorList>
            <person name="Zachariah A."/>
            <person name="Sajesh P.K."/>
            <person name="Santhosh S."/>
            <person name="Bathrachalam C."/>
            <person name="Megha M."/>
            <person name="Pandiyan J."/>
            <person name="Jishnu M."/>
            <person name="Kobragade R.S."/>
            <person name="Long S.Y."/>
            <person name="Zong J.-C."/>
            <person name="Latimer E.M."/>
            <person name="Heaggans S.Y."/>
            <person name="Hayward G.S."/>
        </authorList>
    </citation>
    <scope>NUCLEOTIDE SEQUENCE</scope>
    <source>
        <strain evidence="11">IP143 Kozhikode l</strain>
    </source>
</reference>
<dbReference type="SUPFAM" id="SSF48726">
    <property type="entry name" value="Immunoglobulin"/>
    <property type="match status" value="2"/>
</dbReference>
<reference evidence="11" key="2">
    <citation type="journal article" date="2013" name="J. Wildl. Dis.">
        <title>Fatal herpesvirus hemorrhagic disease in wild and orphan asian elephants in southern India.</title>
        <authorList>
            <person name="Zachariah A."/>
            <person name="Zong J.-C."/>
            <person name="Long S.Y."/>
            <person name="Latimer E.M."/>
            <person name="Heaggans S.Y."/>
            <person name="Richman L.K."/>
            <person name="Hayward G.S."/>
        </authorList>
    </citation>
    <scope>NUCLEOTIDE SEQUENCE</scope>
    <source>
        <strain evidence="11">IP143 Kozhikode l</strain>
    </source>
</reference>
<organism evidence="11">
    <name type="scientific">Elephant endotheliotropic herpesvirus 1A</name>
    <dbReference type="NCBI Taxonomy" id="759753"/>
    <lineage>
        <taxon>Viruses</taxon>
        <taxon>Duplodnaviria</taxon>
        <taxon>Heunggongvirae</taxon>
        <taxon>Peploviricota</taxon>
        <taxon>Herviviricetes</taxon>
        <taxon>Herpesvirales</taxon>
        <taxon>Orthoherpesviridae</taxon>
        <taxon>Betaherpesvirinae</taxon>
        <taxon>Proboscivirus</taxon>
        <taxon>Proboscivirus elephantidbeta1</taxon>
        <taxon>Elephantid herpesvirus 1</taxon>
    </lineage>
</organism>
<comment type="subcellular location">
    <subcellularLocation>
        <location evidence="1">Membrane</location>
        <topology evidence="1">Single-pass type I membrane protein</topology>
    </subcellularLocation>
</comment>
<dbReference type="InterPro" id="IPR003599">
    <property type="entry name" value="Ig_sub"/>
</dbReference>
<dbReference type="InterPro" id="IPR007110">
    <property type="entry name" value="Ig-like_dom"/>
</dbReference>
<feature type="domain" description="Ig-like" evidence="10">
    <location>
        <begin position="13"/>
        <end position="104"/>
    </location>
</feature>
<keyword evidence="4 9" id="KW-1133">Transmembrane helix</keyword>
<keyword evidence="2 9" id="KW-0812">Transmembrane</keyword>
<feature type="domain" description="Ig-like" evidence="10">
    <location>
        <begin position="131"/>
        <end position="201"/>
    </location>
</feature>
<dbReference type="GO" id="GO:0098632">
    <property type="term" value="F:cell-cell adhesion mediator activity"/>
    <property type="evidence" value="ECO:0007669"/>
    <property type="project" value="InterPro"/>
</dbReference>
<keyword evidence="3" id="KW-0732">Signal</keyword>
<dbReference type="InterPro" id="IPR013783">
    <property type="entry name" value="Ig-like_fold"/>
</dbReference>
<reference evidence="11" key="3">
    <citation type="journal article" date="2016" name="MSphere">
        <title>Comparison of the Gene Coding Contents and Other Unusual Features of the GC-Rich and AT-Rich Branch Probosciviruses.</title>
        <authorList>
            <person name="Ling P.D."/>
            <person name="Long S.Y."/>
            <person name="Zong J.C."/>
            <person name="Heaggans S.Y."/>
            <person name="Qin X."/>
            <person name="Hayward G.S."/>
        </authorList>
    </citation>
    <scope>NUCLEOTIDE SEQUENCE</scope>
    <source>
        <strain evidence="11">IP143 Kozhikode l</strain>
    </source>
</reference>
<evidence type="ECO:0000256" key="3">
    <source>
        <dbReference type="ARBA" id="ARBA00022729"/>
    </source>
</evidence>
<evidence type="ECO:0000259" key="10">
    <source>
        <dbReference type="PROSITE" id="PS50835"/>
    </source>
</evidence>
<dbReference type="EMBL" id="MN366294">
    <property type="protein sequence ID" value="QOE75028.1"/>
    <property type="molecule type" value="Genomic_DNA"/>
</dbReference>
<sequence length="255" mass="28800">MDLTQLLSSYEQPYVQTEDQLSLLNTPATLQCSLKNSNESISIMRWQKNGTNGAGPHNVATINTRRPSIFSSYKDKINVTQQNMKTVTLEILNVTKEDSGCFICSFYSFDYDKYSNWSVFSNTTCLLVNVPLTAYISRSNESESLNITCVATAYPSPTVTWIGVMDIKNETRIVSNNNGTISVESTLITKTETHVNVTCEVGYLGNVTLIQWSEHKDSSKIPVFFGILIILIAIIMMLMYYKFIRKHGYLIKLYS</sequence>
<evidence type="ECO:0000256" key="7">
    <source>
        <dbReference type="ARBA" id="ARBA00023180"/>
    </source>
</evidence>
<evidence type="ECO:0000256" key="2">
    <source>
        <dbReference type="ARBA" id="ARBA00022692"/>
    </source>
</evidence>
<dbReference type="InterPro" id="IPR013162">
    <property type="entry name" value="CD80_C2-set"/>
</dbReference>
<reference evidence="11" key="4">
    <citation type="submission" date="2019-08" db="EMBL/GenBank/DDBJ databases">
        <title>Annotated Complete DNA Sequences of Six EEHV1A Genomes from Lethal HD Cases in Young Asian Elephants from India.</title>
        <authorList>
            <person name="Krishnankutty S.P."/>
            <person name="Zachariah A."/>
            <person name="Maheswari U."/>
            <person name="Heaggans S.Y."/>
            <person name="Muraleedharan M."/>
            <person name="Velayutham D."/>
            <person name="Santhosh S."/>
            <person name="Hayward G.S."/>
        </authorList>
    </citation>
    <scope>NUCLEOTIDE SEQUENCE</scope>
    <source>
        <strain evidence="11">IP143 Kozhikode l</strain>
    </source>
</reference>
<dbReference type="GO" id="GO:0034113">
    <property type="term" value="P:heterotypic cell-cell adhesion"/>
    <property type="evidence" value="ECO:0007669"/>
    <property type="project" value="TreeGrafter"/>
</dbReference>
<dbReference type="SMART" id="SM00409">
    <property type="entry name" value="IG"/>
    <property type="match status" value="1"/>
</dbReference>
<dbReference type="PANTHER" id="PTHR46841">
    <property type="entry name" value="OX-2 MEMBRANE GLYCOPROTEIN"/>
    <property type="match status" value="1"/>
</dbReference>
<dbReference type="SMART" id="SM00406">
    <property type="entry name" value="IGv"/>
    <property type="match status" value="1"/>
</dbReference>
<dbReference type="InterPro" id="IPR047164">
    <property type="entry name" value="OX2G-like"/>
</dbReference>